<dbReference type="OrthoDB" id="1934635at2759"/>
<proteinExistence type="predicted"/>
<name>A0A2P5BFA1_PARAD</name>
<gene>
    <name evidence="2" type="ORF">PanWU01x14_243950</name>
</gene>
<dbReference type="EMBL" id="JXTB01000294">
    <property type="protein sequence ID" value="PON47436.1"/>
    <property type="molecule type" value="Genomic_DNA"/>
</dbReference>
<feature type="region of interest" description="Disordered" evidence="1">
    <location>
        <begin position="20"/>
        <end position="43"/>
    </location>
</feature>
<dbReference type="AlphaFoldDB" id="A0A2P5BFA1"/>
<evidence type="ECO:0000313" key="2">
    <source>
        <dbReference type="EMBL" id="PON47436.1"/>
    </source>
</evidence>
<reference evidence="3" key="1">
    <citation type="submission" date="2016-06" db="EMBL/GenBank/DDBJ databases">
        <title>Parallel loss of symbiosis genes in relatives of nitrogen-fixing non-legume Parasponia.</title>
        <authorList>
            <person name="Van Velzen R."/>
            <person name="Holmer R."/>
            <person name="Bu F."/>
            <person name="Rutten L."/>
            <person name="Van Zeijl A."/>
            <person name="Liu W."/>
            <person name="Santuari L."/>
            <person name="Cao Q."/>
            <person name="Sharma T."/>
            <person name="Shen D."/>
            <person name="Roswanjaya Y."/>
            <person name="Wardhani T."/>
            <person name="Kalhor M.S."/>
            <person name="Jansen J."/>
            <person name="Van den Hoogen J."/>
            <person name="Gungor B."/>
            <person name="Hartog M."/>
            <person name="Hontelez J."/>
            <person name="Verver J."/>
            <person name="Yang W.-C."/>
            <person name="Schijlen E."/>
            <person name="Repin R."/>
            <person name="Schilthuizen M."/>
            <person name="Schranz E."/>
            <person name="Heidstra R."/>
            <person name="Miyata K."/>
            <person name="Fedorova E."/>
            <person name="Kohlen W."/>
            <person name="Bisseling T."/>
            <person name="Smit S."/>
            <person name="Geurts R."/>
        </authorList>
    </citation>
    <scope>NUCLEOTIDE SEQUENCE [LARGE SCALE GENOMIC DNA]</scope>
    <source>
        <strain evidence="3">cv. WU1-14</strain>
    </source>
</reference>
<feature type="compositionally biased region" description="Low complexity" evidence="1">
    <location>
        <begin position="20"/>
        <end position="30"/>
    </location>
</feature>
<evidence type="ECO:0000313" key="3">
    <source>
        <dbReference type="Proteomes" id="UP000237105"/>
    </source>
</evidence>
<comment type="caution">
    <text evidence="2">The sequence shown here is derived from an EMBL/GenBank/DDBJ whole genome shotgun (WGS) entry which is preliminary data.</text>
</comment>
<evidence type="ECO:0000256" key="1">
    <source>
        <dbReference type="SAM" id="MobiDB-lite"/>
    </source>
</evidence>
<keyword evidence="3" id="KW-1185">Reference proteome</keyword>
<protein>
    <submittedName>
        <fullName evidence="2">Uncharacterized protein</fullName>
    </submittedName>
</protein>
<feature type="non-terminal residue" evidence="2">
    <location>
        <position position="1"/>
    </location>
</feature>
<sequence>HIYQLALQVEKQALRWSGSMSFSDNNNSSSQIGANKELGHRQADYKKSNKRALFGELGEVKDDVEIGEESTFDDYGDMVE</sequence>
<accession>A0A2P5BFA1</accession>
<dbReference type="Proteomes" id="UP000237105">
    <property type="component" value="Unassembled WGS sequence"/>
</dbReference>
<organism evidence="2 3">
    <name type="scientific">Parasponia andersonii</name>
    <name type="common">Sponia andersonii</name>
    <dbReference type="NCBI Taxonomy" id="3476"/>
    <lineage>
        <taxon>Eukaryota</taxon>
        <taxon>Viridiplantae</taxon>
        <taxon>Streptophyta</taxon>
        <taxon>Embryophyta</taxon>
        <taxon>Tracheophyta</taxon>
        <taxon>Spermatophyta</taxon>
        <taxon>Magnoliopsida</taxon>
        <taxon>eudicotyledons</taxon>
        <taxon>Gunneridae</taxon>
        <taxon>Pentapetalae</taxon>
        <taxon>rosids</taxon>
        <taxon>fabids</taxon>
        <taxon>Rosales</taxon>
        <taxon>Cannabaceae</taxon>
        <taxon>Parasponia</taxon>
    </lineage>
</organism>